<evidence type="ECO:0000313" key="3">
    <source>
        <dbReference type="EMBL" id="EJR28210.1"/>
    </source>
</evidence>
<feature type="domain" description="DUF418" evidence="2">
    <location>
        <begin position="189"/>
        <end position="338"/>
    </location>
</feature>
<feature type="transmembrane region" description="Helical" evidence="1">
    <location>
        <begin position="204"/>
        <end position="225"/>
    </location>
</feature>
<dbReference type="Proteomes" id="UP000006960">
    <property type="component" value="Unassembled WGS sequence"/>
</dbReference>
<keyword evidence="1" id="KW-0472">Membrane</keyword>
<dbReference type="Pfam" id="PF04235">
    <property type="entry name" value="DUF418"/>
    <property type="match status" value="1"/>
</dbReference>
<organism evidence="3 4">
    <name type="scientific">Bacillus cereus VD048</name>
    <dbReference type="NCBI Taxonomy" id="1053226"/>
    <lineage>
        <taxon>Bacteria</taxon>
        <taxon>Bacillati</taxon>
        <taxon>Bacillota</taxon>
        <taxon>Bacilli</taxon>
        <taxon>Bacillales</taxon>
        <taxon>Bacillaceae</taxon>
        <taxon>Bacillus</taxon>
        <taxon>Bacillus cereus group</taxon>
    </lineage>
</organism>
<feature type="transmembrane region" description="Helical" evidence="1">
    <location>
        <begin position="61"/>
        <end position="82"/>
    </location>
</feature>
<dbReference type="PATRIC" id="fig|1053226.3.peg.4656"/>
<gene>
    <name evidence="3" type="ORF">IIG_04569</name>
</gene>
<dbReference type="RefSeq" id="WP_002166481.1">
    <property type="nucleotide sequence ID" value="NZ_JH792311.1"/>
</dbReference>
<dbReference type="InterPro" id="IPR052529">
    <property type="entry name" value="Bact_Transport_Assoc"/>
</dbReference>
<dbReference type="HOGENOM" id="CLU_039610_0_1_9"/>
<evidence type="ECO:0000259" key="2">
    <source>
        <dbReference type="Pfam" id="PF04235"/>
    </source>
</evidence>
<evidence type="ECO:0000256" key="1">
    <source>
        <dbReference type="SAM" id="Phobius"/>
    </source>
</evidence>
<comment type="caution">
    <text evidence="3">The sequence shown here is derived from an EMBL/GenBank/DDBJ whole genome shotgun (WGS) entry which is preliminary data.</text>
</comment>
<accession>J8HQF4</accession>
<feature type="transmembrane region" description="Helical" evidence="1">
    <location>
        <begin position="231"/>
        <end position="255"/>
    </location>
</feature>
<feature type="transmembrane region" description="Helical" evidence="1">
    <location>
        <begin position="299"/>
        <end position="321"/>
    </location>
</feature>
<dbReference type="PANTHER" id="PTHR30590:SF2">
    <property type="entry name" value="INNER MEMBRANE PROTEIN"/>
    <property type="match status" value="1"/>
</dbReference>
<feature type="transmembrane region" description="Helical" evidence="1">
    <location>
        <begin position="20"/>
        <end position="40"/>
    </location>
</feature>
<name>J8HQF4_BACCE</name>
<sequence>MNVMKQSLPQKNRIVDLDVIRGFALIGIFLVNISMFFNEAGLSNIDLPSDKWINILVTGKFYAIFSLLFGAGSALFLARAKAKGQSSSLYIRRMIILLLIGLLHASIWGGDILCTYAIIGLVLLLLHKIPSKWLLTISLSLHALGIIANILIYDYMYGGKENMPLFLNMLQLITSLSSILVYFIEGFSLMKMDILTKLKKRPKLHATLIIVLGSISIVGVTVQFLTPSAKFSFSLLSVLQPFLTLTYILILVALLKSKAGSIVLKPLQAYGRMGMSNYLGQTVIGMFILPLFLNGFSPAFVMVSVCILTWIVQITLSNIWLKHFTFGPVEWIWRCLTY</sequence>
<dbReference type="InterPro" id="IPR007349">
    <property type="entry name" value="DUF418"/>
</dbReference>
<dbReference type="EMBL" id="AHEU01000036">
    <property type="protein sequence ID" value="EJR28210.1"/>
    <property type="molecule type" value="Genomic_DNA"/>
</dbReference>
<feature type="transmembrane region" description="Helical" evidence="1">
    <location>
        <begin position="276"/>
        <end position="293"/>
    </location>
</feature>
<protein>
    <recommendedName>
        <fullName evidence="2">DUF418 domain-containing protein</fullName>
    </recommendedName>
</protein>
<dbReference type="PANTHER" id="PTHR30590">
    <property type="entry name" value="INNER MEMBRANE PROTEIN"/>
    <property type="match status" value="1"/>
</dbReference>
<evidence type="ECO:0000313" key="4">
    <source>
        <dbReference type="Proteomes" id="UP000006960"/>
    </source>
</evidence>
<keyword evidence="1" id="KW-0812">Transmembrane</keyword>
<dbReference type="AlphaFoldDB" id="J8HQF4"/>
<feature type="transmembrane region" description="Helical" evidence="1">
    <location>
        <begin position="94"/>
        <end position="126"/>
    </location>
</feature>
<proteinExistence type="predicted"/>
<keyword evidence="1" id="KW-1133">Transmembrane helix</keyword>
<feature type="transmembrane region" description="Helical" evidence="1">
    <location>
        <begin position="165"/>
        <end position="184"/>
    </location>
</feature>
<reference evidence="3 4" key="1">
    <citation type="submission" date="2012-04" db="EMBL/GenBank/DDBJ databases">
        <title>The Genome Sequence of Bacillus cereus VD048.</title>
        <authorList>
            <consortium name="The Broad Institute Genome Sequencing Platform"/>
            <consortium name="The Broad Institute Genome Sequencing Center for Infectious Disease"/>
            <person name="Feldgarden M."/>
            <person name="Van der Auwera G.A."/>
            <person name="Mahillon J."/>
            <person name="Duprez V."/>
            <person name="Timmery S."/>
            <person name="Mattelet C."/>
            <person name="Dierick K."/>
            <person name="Sun M."/>
            <person name="Yu Z."/>
            <person name="Zhu L."/>
            <person name="Hu X."/>
            <person name="Shank E.B."/>
            <person name="Swiecicka I."/>
            <person name="Hansen B.M."/>
            <person name="Andrup L."/>
            <person name="Young S.K."/>
            <person name="Zeng Q."/>
            <person name="Gargeya S."/>
            <person name="Fitzgerald M."/>
            <person name="Haas B."/>
            <person name="Abouelleil A."/>
            <person name="Alvarado L."/>
            <person name="Arachchi H.M."/>
            <person name="Berlin A."/>
            <person name="Chapman S.B."/>
            <person name="Goldberg J."/>
            <person name="Griggs A."/>
            <person name="Gujja S."/>
            <person name="Hansen M."/>
            <person name="Howarth C."/>
            <person name="Imamovic A."/>
            <person name="Larimer J."/>
            <person name="McCowen C."/>
            <person name="Montmayeur A."/>
            <person name="Murphy C."/>
            <person name="Neiman D."/>
            <person name="Pearson M."/>
            <person name="Priest M."/>
            <person name="Roberts A."/>
            <person name="Saif S."/>
            <person name="Shea T."/>
            <person name="Sisk P."/>
            <person name="Sykes S."/>
            <person name="Wortman J."/>
            <person name="Nusbaum C."/>
            <person name="Birren B."/>
        </authorList>
    </citation>
    <scope>NUCLEOTIDE SEQUENCE [LARGE SCALE GENOMIC DNA]</scope>
    <source>
        <strain evidence="3 4">VD048</strain>
    </source>
</reference>
<feature type="transmembrane region" description="Helical" evidence="1">
    <location>
        <begin position="133"/>
        <end position="153"/>
    </location>
</feature>